<keyword evidence="2" id="KW-1185">Reference proteome</keyword>
<reference evidence="1" key="1">
    <citation type="submission" date="2022-05" db="EMBL/GenBank/DDBJ databases">
        <title>A multi-omics perspective on studying reproductive biology in Daphnia sinensis.</title>
        <authorList>
            <person name="Jia J."/>
        </authorList>
    </citation>
    <scope>NUCLEOTIDE SEQUENCE</scope>
    <source>
        <strain evidence="1">WSL</strain>
    </source>
</reference>
<dbReference type="Proteomes" id="UP000820818">
    <property type="component" value="Unassembled WGS sequence"/>
</dbReference>
<organism evidence="1 2">
    <name type="scientific">Daphnia sinensis</name>
    <dbReference type="NCBI Taxonomy" id="1820382"/>
    <lineage>
        <taxon>Eukaryota</taxon>
        <taxon>Metazoa</taxon>
        <taxon>Ecdysozoa</taxon>
        <taxon>Arthropoda</taxon>
        <taxon>Crustacea</taxon>
        <taxon>Branchiopoda</taxon>
        <taxon>Diplostraca</taxon>
        <taxon>Cladocera</taxon>
        <taxon>Anomopoda</taxon>
        <taxon>Daphniidae</taxon>
        <taxon>Daphnia</taxon>
        <taxon>Daphnia similis group</taxon>
    </lineage>
</organism>
<dbReference type="EMBL" id="WJBH02000290">
    <property type="protein sequence ID" value="KAI9549634.1"/>
    <property type="molecule type" value="Genomic_DNA"/>
</dbReference>
<comment type="caution">
    <text evidence="1">The sequence shown here is derived from an EMBL/GenBank/DDBJ whole genome shotgun (WGS) entry which is preliminary data.</text>
</comment>
<gene>
    <name evidence="1" type="ORF">GHT06_003820</name>
</gene>
<protein>
    <submittedName>
        <fullName evidence="1">Uncharacterized protein</fullName>
    </submittedName>
</protein>
<accession>A0AAD5KDY0</accession>
<sequence length="231" mass="27085">MQRYHLELVTAIEALEQVEETTRLLAESCHVTHGESLHEVLRRLSSTWQYVYHHAPHNRALQACATQMMAYGDKQRQLMRSWSTECTVWVYEPTTEDGREFSIRQVLVRVPVWCEDDNYMYMVWRAASAEPVCNPEMWPAPRRAGWSSTWWWTTRRSARSRRKNHAASTLLGTKVRGTVCFVARHAVYPWYWPMRAFVEEQSGTRIVSRLRDLLAGVKLHNGRLGSARLRH</sequence>
<name>A0AAD5KDY0_9CRUS</name>
<proteinExistence type="predicted"/>
<evidence type="ECO:0000313" key="2">
    <source>
        <dbReference type="Proteomes" id="UP000820818"/>
    </source>
</evidence>
<evidence type="ECO:0000313" key="1">
    <source>
        <dbReference type="EMBL" id="KAI9549634.1"/>
    </source>
</evidence>
<dbReference type="AlphaFoldDB" id="A0AAD5KDY0"/>